<evidence type="ECO:0000313" key="2">
    <source>
        <dbReference type="EMBL" id="EFO94013.1"/>
    </source>
</evidence>
<evidence type="ECO:0000256" key="1">
    <source>
        <dbReference type="SAM" id="MobiDB-lite"/>
    </source>
</evidence>
<feature type="compositionally biased region" description="Pro residues" evidence="1">
    <location>
        <begin position="304"/>
        <end position="317"/>
    </location>
</feature>
<evidence type="ECO:0000313" key="3">
    <source>
        <dbReference type="Proteomes" id="UP000008281"/>
    </source>
</evidence>
<gene>
    <name evidence="2" type="ORF">CRE_22253</name>
</gene>
<keyword evidence="3" id="KW-1185">Reference proteome</keyword>
<organism evidence="3">
    <name type="scientific">Caenorhabditis remanei</name>
    <name type="common">Caenorhabditis vulgaris</name>
    <dbReference type="NCBI Taxonomy" id="31234"/>
    <lineage>
        <taxon>Eukaryota</taxon>
        <taxon>Metazoa</taxon>
        <taxon>Ecdysozoa</taxon>
        <taxon>Nematoda</taxon>
        <taxon>Chromadorea</taxon>
        <taxon>Rhabditida</taxon>
        <taxon>Rhabditina</taxon>
        <taxon>Rhabditomorpha</taxon>
        <taxon>Rhabditoidea</taxon>
        <taxon>Rhabditidae</taxon>
        <taxon>Peloderinae</taxon>
        <taxon>Caenorhabditis</taxon>
    </lineage>
</organism>
<sequence>MAARLIIHSDFLHKVLRHNRNAIGHASARQINILVEIVYNLLNTKNIPLSASELELLKPIHPQLKTLSRTGSVDKARKILYKLSKRHSCRDSAPAMKLIRKYHIVPYEDGSAVESAKRFLETILNDPTLETSEKCRFYQDLLYRIRQHRELPIMTDEVFDDLRDTYSQQNSNNEASAGAVAVPTLKRELAVVVPKIEKQEPEEPMDEDDDDLKELPAVFKRVKTESADNAYQQQQPTARRLSRKRLHVDVDDVEDNDRFETTMKQRRVAAATLELPSPPVRTSRKRKILDNVKKQKLNIVQPTRPSPPPLLPPPPPTNQRRPPKRRHPILHSKIPEKRRKFVELFDPTGGKLPVWRVRKDYRFAPYQTERSSIRLIFGAFYHPVGTHPRRLRLVLSSK</sequence>
<name>E3NU52_CAERE</name>
<dbReference type="Proteomes" id="UP000008281">
    <property type="component" value="Unassembled WGS sequence"/>
</dbReference>
<dbReference type="HOGENOM" id="CLU_693061_0_0_1"/>
<dbReference type="OrthoDB" id="5877201at2759"/>
<dbReference type="AlphaFoldDB" id="E3NU52"/>
<reference evidence="2" key="1">
    <citation type="submission" date="2007-07" db="EMBL/GenBank/DDBJ databases">
        <title>PCAP assembly of the Caenorhabditis remanei genome.</title>
        <authorList>
            <consortium name="The Caenorhabditis remanei Sequencing Consortium"/>
            <person name="Wilson R.K."/>
        </authorList>
    </citation>
    <scope>NUCLEOTIDE SEQUENCE [LARGE SCALE GENOMIC DNA]</scope>
    <source>
        <strain evidence="2">PB4641</strain>
    </source>
</reference>
<dbReference type="InParanoid" id="E3NU52"/>
<proteinExistence type="predicted"/>
<dbReference type="EMBL" id="DS270414">
    <property type="protein sequence ID" value="EFO94013.1"/>
    <property type="molecule type" value="Genomic_DNA"/>
</dbReference>
<accession>E3NU52</accession>
<protein>
    <submittedName>
        <fullName evidence="2">Uncharacterized protein</fullName>
    </submittedName>
</protein>
<feature type="region of interest" description="Disordered" evidence="1">
    <location>
        <begin position="293"/>
        <end position="327"/>
    </location>
</feature>